<feature type="coiled-coil region" evidence="4">
    <location>
        <begin position="642"/>
        <end position="676"/>
    </location>
</feature>
<dbReference type="SMART" id="SM00283">
    <property type="entry name" value="MA"/>
    <property type="match status" value="1"/>
</dbReference>
<dbReference type="CDD" id="cd11386">
    <property type="entry name" value="MCP_signal"/>
    <property type="match status" value="1"/>
</dbReference>
<gene>
    <name evidence="8" type="ordered locus">Marpi_0747</name>
</gene>
<dbReference type="STRING" id="443254.Marpi_0747"/>
<evidence type="ECO:0000256" key="4">
    <source>
        <dbReference type="SAM" id="Coils"/>
    </source>
</evidence>
<dbReference type="GO" id="GO:0016020">
    <property type="term" value="C:membrane"/>
    <property type="evidence" value="ECO:0007669"/>
    <property type="project" value="InterPro"/>
</dbReference>
<dbReference type="Proteomes" id="UP000007161">
    <property type="component" value="Chromosome"/>
</dbReference>
<dbReference type="Pfam" id="PF00015">
    <property type="entry name" value="MCPsignal"/>
    <property type="match status" value="1"/>
</dbReference>
<organism evidence="8 9">
    <name type="scientific">Marinitoga piezophila (strain DSM 14283 / JCM 11233 / KA3)</name>
    <dbReference type="NCBI Taxonomy" id="443254"/>
    <lineage>
        <taxon>Bacteria</taxon>
        <taxon>Thermotogati</taxon>
        <taxon>Thermotogota</taxon>
        <taxon>Thermotogae</taxon>
        <taxon>Petrotogales</taxon>
        <taxon>Petrotogaceae</taxon>
        <taxon>Marinitoga</taxon>
    </lineage>
</organism>
<dbReference type="Gene3D" id="1.10.287.950">
    <property type="entry name" value="Methyl-accepting chemotaxis protein"/>
    <property type="match status" value="1"/>
</dbReference>
<name>H2J6J2_MARPK</name>
<keyword evidence="5" id="KW-0472">Membrane</keyword>
<dbReference type="PANTHER" id="PTHR32089:SF112">
    <property type="entry name" value="LYSOZYME-LIKE PROTEIN-RELATED"/>
    <property type="match status" value="1"/>
</dbReference>
<feature type="domain" description="Methyl-accepting transducer" evidence="6">
    <location>
        <begin position="403"/>
        <end position="639"/>
    </location>
</feature>
<protein>
    <submittedName>
        <fullName evidence="8">Methyl-accepting chemotaxis protein</fullName>
    </submittedName>
</protein>
<reference evidence="8 9" key="1">
    <citation type="journal article" date="2012" name="J. Bacteriol.">
        <title>Complete Genome Sequence of the Thermophilic, Piezophilic, Heterotrophic Bacterium Marinitoga piezophila KA3.</title>
        <authorList>
            <person name="Lucas S."/>
            <person name="Han J."/>
            <person name="Lapidus A."/>
            <person name="Cheng J.F."/>
            <person name="Goodwin L.A."/>
            <person name="Pitluck S."/>
            <person name="Peters L."/>
            <person name="Mikhailova N."/>
            <person name="Teshima H."/>
            <person name="Detter J.C."/>
            <person name="Han C."/>
            <person name="Tapia R."/>
            <person name="Land M."/>
            <person name="Hauser L."/>
            <person name="Kyrpides N.C."/>
            <person name="Ivanova N."/>
            <person name="Pagani I."/>
            <person name="Vannier P."/>
            <person name="Oger P."/>
            <person name="Bartlett D.H."/>
            <person name="Noll K.M."/>
            <person name="Woyke T."/>
            <person name="Jebbar M."/>
        </authorList>
    </citation>
    <scope>NUCLEOTIDE SEQUENCE [LARGE SCALE GENOMIC DNA]</scope>
    <source>
        <strain evidence="9">DSM 14283 / JCM 11233 / KA3</strain>
    </source>
</reference>
<dbReference type="InterPro" id="IPR003660">
    <property type="entry name" value="HAMP_dom"/>
</dbReference>
<proteinExistence type="inferred from homology"/>
<keyword evidence="5" id="KW-1133">Transmembrane helix</keyword>
<dbReference type="SUPFAM" id="SSF58104">
    <property type="entry name" value="Methyl-accepting chemotaxis protein (MCP) signaling domain"/>
    <property type="match status" value="1"/>
</dbReference>
<keyword evidence="9" id="KW-1185">Reference proteome</keyword>
<comment type="similarity">
    <text evidence="2">Belongs to the methyl-accepting chemotaxis (MCP) protein family.</text>
</comment>
<sequence length="689" mass="78183">MTQQIETNFVNILESRNFEISMLIDKYKNAIKSIENFQYLPIMIKSMNSYFKGFEDIKNLKDVYATSNPYKIEERYKLTSVDEDNLEKYGDDEFSISDYNLLHRKYHPNLVQFAFSQYITDIYLINKEGDIIYSLKKGEEFTENLEKNNELSNTALGKLYKELKKQNDEKTYIDFSNIEIYKYKQNKPILFIGKPFIYRYARYGYIVIAVNFEKVVKDIFAQLNNSQDLNIYIVNANNMLITSIDGLKTGSIIDNKLLPGQEKKLVTYKNFENKSVVGVKGEIKLKNEKLYLIIEESESEAFHIVNKLKSILISIILVTIVFAVIISIVVSNSLTKPIKKIETNVKKVTTGDLRDELHIKRKDEIGLIANLFNQLKATIKNILESFNKYAKTLRGVEDNLDASAGELSKISEETFTSFNRIKENLEVVASSAEETTANIEEITSGADMVSNAAQDLNNKTLEISNNALNSKKDIQVMINDIVSIEKLIEKSNSMIIKLFDKSKEIEDIVGKITEISKQTNLLALNAAIEAARAGEAGKGFAVVADEIRKLADESNLSANSITENLKELVDDASEALEESSNITKTVNTIVESVKNIGMQMENILTEINSISEMVEHTANISNQQKVSTSEITKAIEAISVSIQNITEEVEEVSGMMEKQKVKIKDFDALIDNLEDMIDEMNSFVQRFKY</sequence>
<dbReference type="SMART" id="SM00304">
    <property type="entry name" value="HAMP"/>
    <property type="match status" value="1"/>
</dbReference>
<dbReference type="EMBL" id="CP003257">
    <property type="protein sequence ID" value="AEX85177.1"/>
    <property type="molecule type" value="Genomic_DNA"/>
</dbReference>
<evidence type="ECO:0000256" key="5">
    <source>
        <dbReference type="SAM" id="Phobius"/>
    </source>
</evidence>
<evidence type="ECO:0000256" key="2">
    <source>
        <dbReference type="ARBA" id="ARBA00029447"/>
    </source>
</evidence>
<accession>H2J6J2</accession>
<feature type="domain" description="HAMP" evidence="7">
    <location>
        <begin position="332"/>
        <end position="384"/>
    </location>
</feature>
<dbReference type="PROSITE" id="PS50885">
    <property type="entry name" value="HAMP"/>
    <property type="match status" value="1"/>
</dbReference>
<evidence type="ECO:0000259" key="7">
    <source>
        <dbReference type="PROSITE" id="PS50885"/>
    </source>
</evidence>
<evidence type="ECO:0000313" key="8">
    <source>
        <dbReference type="EMBL" id="AEX85177.1"/>
    </source>
</evidence>
<keyword evidence="1 3" id="KW-0807">Transducer</keyword>
<evidence type="ECO:0000313" key="9">
    <source>
        <dbReference type="Proteomes" id="UP000007161"/>
    </source>
</evidence>
<dbReference type="KEGG" id="mpz:Marpi_0747"/>
<dbReference type="PANTHER" id="PTHR32089">
    <property type="entry name" value="METHYL-ACCEPTING CHEMOTAXIS PROTEIN MCPB"/>
    <property type="match status" value="1"/>
</dbReference>
<evidence type="ECO:0000256" key="1">
    <source>
        <dbReference type="ARBA" id="ARBA00023224"/>
    </source>
</evidence>
<dbReference type="eggNOG" id="COG0840">
    <property type="taxonomic scope" value="Bacteria"/>
</dbReference>
<keyword evidence="5" id="KW-0812">Transmembrane</keyword>
<dbReference type="CDD" id="cd06225">
    <property type="entry name" value="HAMP"/>
    <property type="match status" value="1"/>
</dbReference>
<dbReference type="InterPro" id="IPR004089">
    <property type="entry name" value="MCPsignal_dom"/>
</dbReference>
<dbReference type="Pfam" id="PF00672">
    <property type="entry name" value="HAMP"/>
    <property type="match status" value="1"/>
</dbReference>
<feature type="transmembrane region" description="Helical" evidence="5">
    <location>
        <begin position="311"/>
        <end position="330"/>
    </location>
</feature>
<evidence type="ECO:0000259" key="6">
    <source>
        <dbReference type="PROSITE" id="PS50111"/>
    </source>
</evidence>
<reference evidence="9" key="2">
    <citation type="submission" date="2012-01" db="EMBL/GenBank/DDBJ databases">
        <title>Complete sequence of chromosome of Marinitoga piezophila KA3.</title>
        <authorList>
            <person name="Lucas S."/>
            <person name="Han J."/>
            <person name="Lapidus A."/>
            <person name="Cheng J.-F."/>
            <person name="Goodwin L."/>
            <person name="Pitluck S."/>
            <person name="Peters L."/>
            <person name="Mikhailova N."/>
            <person name="Teshima H."/>
            <person name="Detter J.C."/>
            <person name="Han C."/>
            <person name="Tapia R."/>
            <person name="Land M."/>
            <person name="Hauser L."/>
            <person name="Kyrpides N."/>
            <person name="Ivanova N."/>
            <person name="Pagani I."/>
            <person name="Jebbar M."/>
            <person name="Vannier P."/>
            <person name="Oger P."/>
            <person name="Cario A."/>
            <person name="Bartlett D."/>
            <person name="Noll K.M."/>
            <person name="Woyke T."/>
        </authorList>
    </citation>
    <scope>NUCLEOTIDE SEQUENCE [LARGE SCALE GENOMIC DNA]</scope>
    <source>
        <strain evidence="9">DSM 14283 / JCM 11233 / KA3</strain>
    </source>
</reference>
<dbReference type="GO" id="GO:0007165">
    <property type="term" value="P:signal transduction"/>
    <property type="evidence" value="ECO:0007669"/>
    <property type="project" value="UniProtKB-KW"/>
</dbReference>
<dbReference type="PROSITE" id="PS50111">
    <property type="entry name" value="CHEMOTAXIS_TRANSDUC_2"/>
    <property type="match status" value="1"/>
</dbReference>
<evidence type="ECO:0000256" key="3">
    <source>
        <dbReference type="PROSITE-ProRule" id="PRU00284"/>
    </source>
</evidence>
<dbReference type="AlphaFoldDB" id="H2J6J2"/>
<keyword evidence="4" id="KW-0175">Coiled coil</keyword>
<dbReference type="Gene3D" id="1.10.8.500">
    <property type="entry name" value="HAMP domain in histidine kinase"/>
    <property type="match status" value="1"/>
</dbReference>
<dbReference type="HOGENOM" id="CLU_000445_107_19_0"/>